<evidence type="ECO:0000313" key="1">
    <source>
        <dbReference type="EMBL" id="KAJ8667872.1"/>
    </source>
</evidence>
<sequence length="321" mass="36666">MQIHENSVPCRLCGKLIKIRKNSNGHPGVDTSTCELCRNICEENRDTNNEREVQEPWIHVICENYDDSSGSQSRSTGSMETYNQEIHHLNYEFSGAFHGDSVGGNQQMDAPYGDLNIRSYDVENDHQDRQAQVTQIFGNGDDIEGLNHQDTSSQISEIYSESDNTCYWSPDCEMVGNSCFIVEPVCGPTHGVVGTDEYTNQASNHERLWDQQSGGASGSSTSWEDESNRMAEYARGNNERVIRLFDEENYAHHPLPREVPSYSEILSHTRRIAMEISESSSCNEFDEQSREMQRRIDEITRLWCQERGMNCQNQADNYFTE</sequence>
<evidence type="ECO:0000313" key="2">
    <source>
        <dbReference type="Proteomes" id="UP001239111"/>
    </source>
</evidence>
<comment type="caution">
    <text evidence="1">The sequence shown here is derived from an EMBL/GenBank/DDBJ whole genome shotgun (WGS) entry which is preliminary data.</text>
</comment>
<organism evidence="1 2">
    <name type="scientific">Eretmocerus hayati</name>
    <dbReference type="NCBI Taxonomy" id="131215"/>
    <lineage>
        <taxon>Eukaryota</taxon>
        <taxon>Metazoa</taxon>
        <taxon>Ecdysozoa</taxon>
        <taxon>Arthropoda</taxon>
        <taxon>Hexapoda</taxon>
        <taxon>Insecta</taxon>
        <taxon>Pterygota</taxon>
        <taxon>Neoptera</taxon>
        <taxon>Endopterygota</taxon>
        <taxon>Hymenoptera</taxon>
        <taxon>Apocrita</taxon>
        <taxon>Proctotrupomorpha</taxon>
        <taxon>Chalcidoidea</taxon>
        <taxon>Aphelinidae</taxon>
        <taxon>Aphelininae</taxon>
        <taxon>Eretmocerus</taxon>
    </lineage>
</organism>
<reference evidence="1" key="1">
    <citation type="submission" date="2023-04" db="EMBL/GenBank/DDBJ databases">
        <title>A chromosome-level genome assembly of the parasitoid wasp Eretmocerus hayati.</title>
        <authorList>
            <person name="Zhong Y."/>
            <person name="Liu S."/>
            <person name="Liu Y."/>
        </authorList>
    </citation>
    <scope>NUCLEOTIDE SEQUENCE</scope>
    <source>
        <strain evidence="1">ZJU_SS_LIU_2023</strain>
    </source>
</reference>
<dbReference type="EMBL" id="CM056744">
    <property type="protein sequence ID" value="KAJ8667872.1"/>
    <property type="molecule type" value="Genomic_DNA"/>
</dbReference>
<proteinExistence type="predicted"/>
<dbReference type="Proteomes" id="UP001239111">
    <property type="component" value="Chromosome 4"/>
</dbReference>
<gene>
    <name evidence="1" type="ORF">QAD02_009535</name>
</gene>
<keyword evidence="2" id="KW-1185">Reference proteome</keyword>
<name>A0ACC2NBX4_9HYME</name>
<accession>A0ACC2NBX4</accession>
<protein>
    <submittedName>
        <fullName evidence="1">Uncharacterized protein</fullName>
    </submittedName>
</protein>